<dbReference type="AlphaFoldDB" id="A0A0C2TI23"/>
<organism evidence="1 2">
    <name type="scientific">Amanita muscaria (strain Koide BX008)</name>
    <dbReference type="NCBI Taxonomy" id="946122"/>
    <lineage>
        <taxon>Eukaryota</taxon>
        <taxon>Fungi</taxon>
        <taxon>Dikarya</taxon>
        <taxon>Basidiomycota</taxon>
        <taxon>Agaricomycotina</taxon>
        <taxon>Agaricomycetes</taxon>
        <taxon>Agaricomycetidae</taxon>
        <taxon>Agaricales</taxon>
        <taxon>Pluteineae</taxon>
        <taxon>Amanitaceae</taxon>
        <taxon>Amanita</taxon>
    </lineage>
</organism>
<reference evidence="1 2" key="1">
    <citation type="submission" date="2014-04" db="EMBL/GenBank/DDBJ databases">
        <title>Evolutionary Origins and Diversification of the Mycorrhizal Mutualists.</title>
        <authorList>
            <consortium name="DOE Joint Genome Institute"/>
            <consortium name="Mycorrhizal Genomics Consortium"/>
            <person name="Kohler A."/>
            <person name="Kuo A."/>
            <person name="Nagy L.G."/>
            <person name="Floudas D."/>
            <person name="Copeland A."/>
            <person name="Barry K.W."/>
            <person name="Cichocki N."/>
            <person name="Veneault-Fourrey C."/>
            <person name="LaButti K."/>
            <person name="Lindquist E.A."/>
            <person name="Lipzen A."/>
            <person name="Lundell T."/>
            <person name="Morin E."/>
            <person name="Murat C."/>
            <person name="Riley R."/>
            <person name="Ohm R."/>
            <person name="Sun H."/>
            <person name="Tunlid A."/>
            <person name="Henrissat B."/>
            <person name="Grigoriev I.V."/>
            <person name="Hibbett D.S."/>
            <person name="Martin F."/>
        </authorList>
    </citation>
    <scope>NUCLEOTIDE SEQUENCE [LARGE SCALE GENOMIC DNA]</scope>
    <source>
        <strain evidence="1 2">Koide BX008</strain>
    </source>
</reference>
<accession>A0A0C2TI23</accession>
<dbReference type="PANTHER" id="PTHR37827:SF1">
    <property type="entry name" value="HNH DOMAIN-CONTAINING PROTEIN"/>
    <property type="match status" value="1"/>
</dbReference>
<keyword evidence="2" id="KW-1185">Reference proteome</keyword>
<evidence type="ECO:0000313" key="1">
    <source>
        <dbReference type="EMBL" id="KIL66599.1"/>
    </source>
</evidence>
<dbReference type="PANTHER" id="PTHR37827">
    <property type="entry name" value="TUDOR DOMAIN-CONTAINING PROTEIN"/>
    <property type="match status" value="1"/>
</dbReference>
<dbReference type="EMBL" id="KN818235">
    <property type="protein sequence ID" value="KIL66599.1"/>
    <property type="molecule type" value="Genomic_DNA"/>
</dbReference>
<gene>
    <name evidence="1" type="ORF">M378DRAFT_160599</name>
</gene>
<sequence>MSSQSVARYQTFKDCLAQSLLARLGGSDENSDLDEFSLYLSSESWPILPSSLQNATYESRSSVPDPDALPLTSLPNSFIDTLMAYGITSDVDESILFLRRVLVHYIDEACAAPPVWSSTRTTECEICEREVPVTYHHLIPRSTHAKVLKRRWHPESMLNSVAWLCRQCHSVVHRVTTNEDLAQNFYTVELLLQREDIQRWRKYASKQRFGIRWSSRRPDVDDKSES</sequence>
<name>A0A0C2TI23_AMAMK</name>
<dbReference type="InParanoid" id="A0A0C2TI23"/>
<evidence type="ECO:0008006" key="3">
    <source>
        <dbReference type="Google" id="ProtNLM"/>
    </source>
</evidence>
<evidence type="ECO:0000313" key="2">
    <source>
        <dbReference type="Proteomes" id="UP000054549"/>
    </source>
</evidence>
<dbReference type="OrthoDB" id="4850648at2759"/>
<proteinExistence type="predicted"/>
<dbReference type="STRING" id="946122.A0A0C2TI23"/>
<protein>
    <recommendedName>
        <fullName evidence="3">HNH domain-containing protein</fullName>
    </recommendedName>
</protein>
<dbReference type="HOGENOM" id="CLU_074184_1_0_1"/>
<dbReference type="Proteomes" id="UP000054549">
    <property type="component" value="Unassembled WGS sequence"/>
</dbReference>